<accession>A0AA35RT83</accession>
<evidence type="ECO:0000256" key="3">
    <source>
        <dbReference type="ARBA" id="ARBA00023212"/>
    </source>
</evidence>
<dbReference type="PANTHER" id="PTHR46126">
    <property type="entry name" value="DYNACTIN SUBUNIT 5"/>
    <property type="match status" value="1"/>
</dbReference>
<reference evidence="6" key="1">
    <citation type="submission" date="2023-03" db="EMBL/GenBank/DDBJ databases">
        <authorList>
            <person name="Steffen K."/>
            <person name="Cardenas P."/>
        </authorList>
    </citation>
    <scope>NUCLEOTIDE SEQUENCE</scope>
</reference>
<evidence type="ECO:0000256" key="2">
    <source>
        <dbReference type="ARBA" id="ARBA00022490"/>
    </source>
</evidence>
<sequence>MEQQDVAYDAGEYIETASGNKVSRTCILCGSKNIVLNGKTVVQSACIIRGDLANINVGRQCVIGKRTVITPPFKKLSHGGAFYPLQIGDNVIIEEDSVINASAVGSYVHVGKNCVISRSCILRDCCTVLDNTVLPPETVVPPFTVFGGSPGVMVGELSESVQDVMIEATRSYYQHFKPVKKQ</sequence>
<dbReference type="Gene3D" id="2.160.10.10">
    <property type="entry name" value="Hexapeptide repeat proteins"/>
    <property type="match status" value="1"/>
</dbReference>
<dbReference type="PANTHER" id="PTHR46126:SF1">
    <property type="entry name" value="DYNACTIN SUBUNIT 5"/>
    <property type="match status" value="1"/>
</dbReference>
<comment type="similarity">
    <text evidence="4">Belongs to the dynactin subunits 5/6 family. Dynactin subunit 5 subfamily.</text>
</comment>
<dbReference type="FunFam" id="2.160.10.10:FF:000014">
    <property type="entry name" value="dynactin subunit 5"/>
    <property type="match status" value="1"/>
</dbReference>
<keyword evidence="2" id="KW-0963">Cytoplasm</keyword>
<gene>
    <name evidence="6" type="ORF">GBAR_LOCUS10303</name>
</gene>
<evidence type="ECO:0000313" key="7">
    <source>
        <dbReference type="Proteomes" id="UP001174909"/>
    </source>
</evidence>
<dbReference type="InterPro" id="IPR047125">
    <property type="entry name" value="DCTN5"/>
</dbReference>
<evidence type="ECO:0000313" key="6">
    <source>
        <dbReference type="EMBL" id="CAI8016834.1"/>
    </source>
</evidence>
<dbReference type="CDD" id="cd03359">
    <property type="entry name" value="LbH_Dynactin_5"/>
    <property type="match status" value="1"/>
</dbReference>
<keyword evidence="3" id="KW-0206">Cytoskeleton</keyword>
<comment type="subcellular location">
    <subcellularLocation>
        <location evidence="1">Cytoplasm</location>
        <location evidence="1">Cytoskeleton</location>
    </subcellularLocation>
</comment>
<dbReference type="Pfam" id="PF21711">
    <property type="entry name" value="DCTN5"/>
    <property type="match status" value="1"/>
</dbReference>
<protein>
    <recommendedName>
        <fullName evidence="5">Dynactin subunit 5</fullName>
    </recommendedName>
</protein>
<dbReference type="InterPro" id="IPR011004">
    <property type="entry name" value="Trimer_LpxA-like_sf"/>
</dbReference>
<name>A0AA35RT83_GEOBA</name>
<evidence type="ECO:0000256" key="4">
    <source>
        <dbReference type="ARBA" id="ARBA00034706"/>
    </source>
</evidence>
<dbReference type="GO" id="GO:0005869">
    <property type="term" value="C:dynactin complex"/>
    <property type="evidence" value="ECO:0007669"/>
    <property type="project" value="TreeGrafter"/>
</dbReference>
<dbReference type="AlphaFoldDB" id="A0AA35RT83"/>
<dbReference type="Proteomes" id="UP001174909">
    <property type="component" value="Unassembled WGS sequence"/>
</dbReference>
<comment type="caution">
    <text evidence="6">The sequence shown here is derived from an EMBL/GenBank/DDBJ whole genome shotgun (WGS) entry which is preliminary data.</text>
</comment>
<evidence type="ECO:0000256" key="1">
    <source>
        <dbReference type="ARBA" id="ARBA00004245"/>
    </source>
</evidence>
<proteinExistence type="inferred from homology"/>
<organism evidence="6 7">
    <name type="scientific">Geodia barretti</name>
    <name type="common">Barrett's horny sponge</name>
    <dbReference type="NCBI Taxonomy" id="519541"/>
    <lineage>
        <taxon>Eukaryota</taxon>
        <taxon>Metazoa</taxon>
        <taxon>Porifera</taxon>
        <taxon>Demospongiae</taxon>
        <taxon>Heteroscleromorpha</taxon>
        <taxon>Tetractinellida</taxon>
        <taxon>Astrophorina</taxon>
        <taxon>Geodiidae</taxon>
        <taxon>Geodia</taxon>
    </lineage>
</organism>
<keyword evidence="7" id="KW-1185">Reference proteome</keyword>
<dbReference type="EMBL" id="CASHTH010001567">
    <property type="protein sequence ID" value="CAI8016834.1"/>
    <property type="molecule type" value="Genomic_DNA"/>
</dbReference>
<dbReference type="SUPFAM" id="SSF51161">
    <property type="entry name" value="Trimeric LpxA-like enzymes"/>
    <property type="match status" value="1"/>
</dbReference>
<evidence type="ECO:0000256" key="5">
    <source>
        <dbReference type="ARBA" id="ARBA00034865"/>
    </source>
</evidence>